<dbReference type="AlphaFoldDB" id="A1ZMQ7"/>
<reference evidence="1 2" key="1">
    <citation type="submission" date="2007-01" db="EMBL/GenBank/DDBJ databases">
        <authorList>
            <person name="Haygood M."/>
            <person name="Podell S."/>
            <person name="Anderson C."/>
            <person name="Hopkinson B."/>
            <person name="Roe K."/>
            <person name="Barbeau K."/>
            <person name="Gaasterland T."/>
            <person name="Ferriera S."/>
            <person name="Johnson J."/>
            <person name="Kravitz S."/>
            <person name="Beeson K."/>
            <person name="Sutton G."/>
            <person name="Rogers Y.-H."/>
            <person name="Friedman R."/>
            <person name="Frazier M."/>
            <person name="Venter J.C."/>
        </authorList>
    </citation>
    <scope>NUCLEOTIDE SEQUENCE [LARGE SCALE GENOMIC DNA]</scope>
    <source>
        <strain evidence="1 2">ATCC 23134</strain>
    </source>
</reference>
<proteinExistence type="predicted"/>
<evidence type="ECO:0000313" key="1">
    <source>
        <dbReference type="EMBL" id="EAY28437.1"/>
    </source>
</evidence>
<dbReference type="EMBL" id="AAWS01000016">
    <property type="protein sequence ID" value="EAY28437.1"/>
    <property type="molecule type" value="Genomic_DNA"/>
</dbReference>
<evidence type="ECO:0000313" key="2">
    <source>
        <dbReference type="Proteomes" id="UP000004095"/>
    </source>
</evidence>
<sequence length="70" mass="7821">MALTYDIEKDVFYLKGVKRGKQEGIEEGIKKGKTEMVLGLIKSGKLTLNEIAQLAQISLEQVKKNADQIK</sequence>
<organism evidence="1 2">
    <name type="scientific">Microscilla marina ATCC 23134</name>
    <dbReference type="NCBI Taxonomy" id="313606"/>
    <lineage>
        <taxon>Bacteria</taxon>
        <taxon>Pseudomonadati</taxon>
        <taxon>Bacteroidota</taxon>
        <taxon>Cytophagia</taxon>
        <taxon>Cytophagales</taxon>
        <taxon>Microscillaceae</taxon>
        <taxon>Microscilla</taxon>
    </lineage>
</organism>
<protein>
    <submittedName>
        <fullName evidence="1">Uncharacterized protein</fullName>
    </submittedName>
</protein>
<name>A1ZMQ7_MICM2</name>
<comment type="caution">
    <text evidence="1">The sequence shown here is derived from an EMBL/GenBank/DDBJ whole genome shotgun (WGS) entry which is preliminary data.</text>
</comment>
<accession>A1ZMQ7</accession>
<dbReference type="OrthoDB" id="932587at2"/>
<dbReference type="Proteomes" id="UP000004095">
    <property type="component" value="Unassembled WGS sequence"/>
</dbReference>
<gene>
    <name evidence="1" type="ORF">M23134_04000</name>
</gene>
<keyword evidence="2" id="KW-1185">Reference proteome</keyword>
<dbReference type="RefSeq" id="WP_002698174.1">
    <property type="nucleotide sequence ID" value="NZ_AAWS01000016.1"/>
</dbReference>